<evidence type="ECO:0000313" key="1">
    <source>
        <dbReference type="EMBL" id="MBD8870966.1"/>
    </source>
</evidence>
<protein>
    <recommendedName>
        <fullName evidence="3">Lipoprotein</fullName>
    </recommendedName>
</protein>
<proteinExistence type="predicted"/>
<evidence type="ECO:0000313" key="2">
    <source>
        <dbReference type="Proteomes" id="UP000616839"/>
    </source>
</evidence>
<organism evidence="1 2">
    <name type="scientific">Nocardioides donggukensis</name>
    <dbReference type="NCBI Taxonomy" id="2774019"/>
    <lineage>
        <taxon>Bacteria</taxon>
        <taxon>Bacillati</taxon>
        <taxon>Actinomycetota</taxon>
        <taxon>Actinomycetes</taxon>
        <taxon>Propionibacteriales</taxon>
        <taxon>Nocardioidaceae</taxon>
        <taxon>Nocardioides</taxon>
    </lineage>
</organism>
<dbReference type="AlphaFoldDB" id="A0A927K6S0"/>
<evidence type="ECO:0008006" key="3">
    <source>
        <dbReference type="Google" id="ProtNLM"/>
    </source>
</evidence>
<dbReference type="PROSITE" id="PS51257">
    <property type="entry name" value="PROKAR_LIPOPROTEIN"/>
    <property type="match status" value="1"/>
</dbReference>
<reference evidence="1" key="1">
    <citation type="submission" date="2020-09" db="EMBL/GenBank/DDBJ databases">
        <title>Nocardioides sp. strain MJB4 16S ribosomal RNA gene Genome sequencing and assembly.</title>
        <authorList>
            <person name="Kim I."/>
        </authorList>
    </citation>
    <scope>NUCLEOTIDE SEQUENCE</scope>
    <source>
        <strain evidence="1">MJB4</strain>
    </source>
</reference>
<keyword evidence="2" id="KW-1185">Reference proteome</keyword>
<accession>A0A927K6S0</accession>
<dbReference type="RefSeq" id="WP_192144291.1">
    <property type="nucleotide sequence ID" value="NZ_JACYXZ010000004.1"/>
</dbReference>
<dbReference type="EMBL" id="JACYXZ010000004">
    <property type="protein sequence ID" value="MBD8870966.1"/>
    <property type="molecule type" value="Genomic_DNA"/>
</dbReference>
<dbReference type="Proteomes" id="UP000616839">
    <property type="component" value="Unassembled WGS sequence"/>
</dbReference>
<comment type="caution">
    <text evidence="1">The sequence shown here is derived from an EMBL/GenBank/DDBJ whole genome shotgun (WGS) entry which is preliminary data.</text>
</comment>
<name>A0A927K6S0_9ACTN</name>
<sequence>MRSLALWTFVGAALAAGCGGEGGGEGTFDTSGTVDIVGSSGSQVFAAGATGGGAPCQGVGDLGAFREHAEVIVLDADGTQVAVGMLGRGKIPEAAGAAHESPRLTPCTFEFDVSEIPASGGPFTARVDEAEVTFEQGDGAVEIRVSGDQYP</sequence>
<gene>
    <name evidence="1" type="ORF">IE331_15160</name>
</gene>